<evidence type="ECO:0000313" key="1">
    <source>
        <dbReference type="EMBL" id="GEU88138.1"/>
    </source>
</evidence>
<dbReference type="PANTHER" id="PTHR33067:SF9">
    <property type="entry name" value="RNA-DIRECTED DNA POLYMERASE"/>
    <property type="match status" value="1"/>
</dbReference>
<keyword evidence="1" id="KW-0695">RNA-directed DNA polymerase</keyword>
<dbReference type="GO" id="GO:0003964">
    <property type="term" value="F:RNA-directed DNA polymerase activity"/>
    <property type="evidence" value="ECO:0007669"/>
    <property type="project" value="UniProtKB-KW"/>
</dbReference>
<keyword evidence="1" id="KW-0548">Nucleotidyltransferase</keyword>
<reference evidence="1" key="1">
    <citation type="journal article" date="2019" name="Sci. Rep.">
        <title>Draft genome of Tanacetum cinerariifolium, the natural source of mosquito coil.</title>
        <authorList>
            <person name="Yamashiro T."/>
            <person name="Shiraishi A."/>
            <person name="Satake H."/>
            <person name="Nakayama K."/>
        </authorList>
    </citation>
    <scope>NUCLEOTIDE SEQUENCE</scope>
</reference>
<protein>
    <submittedName>
        <fullName evidence="1">Reverse transcriptase domain-containing protein</fullName>
    </submittedName>
</protein>
<gene>
    <name evidence="1" type="ORF">Tci_060116</name>
</gene>
<dbReference type="InterPro" id="IPR043502">
    <property type="entry name" value="DNA/RNA_pol_sf"/>
</dbReference>
<dbReference type="InterPro" id="IPR043128">
    <property type="entry name" value="Rev_trsase/Diguanyl_cyclase"/>
</dbReference>
<dbReference type="InterPro" id="IPR021109">
    <property type="entry name" value="Peptidase_aspartic_dom_sf"/>
</dbReference>
<keyword evidence="1" id="KW-0808">Transferase</keyword>
<dbReference type="EMBL" id="BKCJ010009683">
    <property type="protein sequence ID" value="GEU88138.1"/>
    <property type="molecule type" value="Genomic_DNA"/>
</dbReference>
<dbReference type="SUPFAM" id="SSF56672">
    <property type="entry name" value="DNA/RNA polymerases"/>
    <property type="match status" value="1"/>
</dbReference>
<comment type="caution">
    <text evidence="1">The sequence shown here is derived from an EMBL/GenBank/DDBJ whole genome shotgun (WGS) entry which is preliminary data.</text>
</comment>
<dbReference type="Gene3D" id="3.30.70.270">
    <property type="match status" value="1"/>
</dbReference>
<sequence length="755" mass="85728">MNNMKTELKNEFQFTLRSQHNQIDQNQNEIKNMFACLMNNPSGSGPLPSNTIANLRVVERVPDVTKDTVQPSTKNIQPLVFQTQVLIDEPVVAPKPKPIIPYPSRANKQKLREKDDILALKFVEIFRNLHFNLTTTPVNENCSTVILKKLHEKLGDPGKFLIPCDFSKLVECLALADLGASINLLPLSIWKKLSLAELTLTRMILELADQWKTRPAGIAEDVFVKVGKFHFPTDFVVVDYVFDPQVSLILGRPFLRTGRALIDVYACDEYVQEVLGFSDNSKSGNPTLISDPIITLSSLSLTPFERGDFILEEIEACLTSKSFPPGINDTNFYPEGDIRLLEKLLNDDPSSSPLLPVKNEDLKQVYATMTKPSIEEPPKLELEELSSHLEYAFLERTDKLPVIISEELKDEEKSALLKGGMAVIKNEDNELIPTRLVIDWRVCIDYRKLNDATRKDHFSLPFMDQMLERLAGNEFYCFLDGFFGYFQILIDPQDQQKTTFTCPYGTLPTDVCLSVYAMLRARSKDKMLKRCEDTNLVLNWEKCHFMVKEGIVLGHKISKSGIEVDRAKVDVIAKLPHPTSVKGAENPAADHLSRLEDPHQDELKKKEVTETLPLETLGMIAFRGDLSTQCAKKVFDSGFIGRLFTEMPMTWSHGVMLVNVKAKSSNVMKCLKMQFKFARFLTFGASTLWDRSRLLEETNTFSWPLTICLNEWKQRRFPLMMPELLDCSDFEDSRACGFVLRSLELQSLAYGNPIS</sequence>
<dbReference type="Gene3D" id="2.40.70.10">
    <property type="entry name" value="Acid Proteases"/>
    <property type="match status" value="1"/>
</dbReference>
<name>A0A6L2NP60_TANCI</name>
<proteinExistence type="predicted"/>
<accession>A0A6L2NP60</accession>
<dbReference type="CDD" id="cd01647">
    <property type="entry name" value="RT_LTR"/>
    <property type="match status" value="1"/>
</dbReference>
<organism evidence="1">
    <name type="scientific">Tanacetum cinerariifolium</name>
    <name type="common">Dalmatian daisy</name>
    <name type="synonym">Chrysanthemum cinerariifolium</name>
    <dbReference type="NCBI Taxonomy" id="118510"/>
    <lineage>
        <taxon>Eukaryota</taxon>
        <taxon>Viridiplantae</taxon>
        <taxon>Streptophyta</taxon>
        <taxon>Embryophyta</taxon>
        <taxon>Tracheophyta</taxon>
        <taxon>Spermatophyta</taxon>
        <taxon>Magnoliopsida</taxon>
        <taxon>eudicotyledons</taxon>
        <taxon>Gunneridae</taxon>
        <taxon>Pentapetalae</taxon>
        <taxon>asterids</taxon>
        <taxon>campanulids</taxon>
        <taxon>Asterales</taxon>
        <taxon>Asteraceae</taxon>
        <taxon>Asteroideae</taxon>
        <taxon>Anthemideae</taxon>
        <taxon>Anthemidinae</taxon>
        <taxon>Tanacetum</taxon>
    </lineage>
</organism>
<dbReference type="AlphaFoldDB" id="A0A6L2NP60"/>
<dbReference type="CDD" id="cd00303">
    <property type="entry name" value="retropepsin_like"/>
    <property type="match status" value="1"/>
</dbReference>
<dbReference type="PANTHER" id="PTHR33067">
    <property type="entry name" value="RNA-DIRECTED DNA POLYMERASE-RELATED"/>
    <property type="match status" value="1"/>
</dbReference>